<dbReference type="SUPFAM" id="SSF55464">
    <property type="entry name" value="Origin of replication-binding domain, RBD-like"/>
    <property type="match status" value="1"/>
</dbReference>
<protein>
    <submittedName>
        <fullName evidence="2">MobF family relaxase</fullName>
    </submittedName>
</protein>
<dbReference type="InterPro" id="IPR014862">
    <property type="entry name" value="TrwC"/>
</dbReference>
<dbReference type="CDD" id="cd18809">
    <property type="entry name" value="SF1_C_RecD"/>
    <property type="match status" value="1"/>
</dbReference>
<dbReference type="SUPFAM" id="SSF52540">
    <property type="entry name" value="P-loop containing nucleoside triphosphate hydrolases"/>
    <property type="match status" value="1"/>
</dbReference>
<dbReference type="InterPro" id="IPR027417">
    <property type="entry name" value="P-loop_NTPase"/>
</dbReference>
<evidence type="ECO:0000259" key="1">
    <source>
        <dbReference type="Pfam" id="PF08751"/>
    </source>
</evidence>
<feature type="domain" description="TrwC relaxase" evidence="1">
    <location>
        <begin position="27"/>
        <end position="316"/>
    </location>
</feature>
<evidence type="ECO:0000313" key="3">
    <source>
        <dbReference type="Proteomes" id="UP001216390"/>
    </source>
</evidence>
<evidence type="ECO:0000313" key="2">
    <source>
        <dbReference type="EMBL" id="WCO69246.1"/>
    </source>
</evidence>
<dbReference type="AlphaFoldDB" id="A0AAF0BT15"/>
<dbReference type="PANTHER" id="PTHR43788">
    <property type="entry name" value="DNA2/NAM7 HELICASE FAMILY MEMBER"/>
    <property type="match status" value="1"/>
</dbReference>
<dbReference type="KEGG" id="ima:PO878_14760"/>
<proteinExistence type="predicted"/>
<dbReference type="Gene3D" id="2.30.30.940">
    <property type="match status" value="1"/>
</dbReference>
<keyword evidence="3" id="KW-1185">Reference proteome</keyword>
<dbReference type="Pfam" id="PF13604">
    <property type="entry name" value="AAA_30"/>
    <property type="match status" value="1"/>
</dbReference>
<reference evidence="2" key="1">
    <citation type="submission" date="2023-01" db="EMBL/GenBank/DDBJ databases">
        <title>The diversity of Class Acidimicrobiia in South China Sea sediment environments and the proposal of Iamia marina sp. nov., a novel species of the genus Iamia.</title>
        <authorList>
            <person name="He Y."/>
            <person name="Tian X."/>
        </authorList>
    </citation>
    <scope>NUCLEOTIDE SEQUENCE</scope>
    <source>
        <strain evidence="2">DSM 19957</strain>
    </source>
</reference>
<accession>A0AAF0BT15</accession>
<dbReference type="RefSeq" id="WP_272738759.1">
    <property type="nucleotide sequence ID" value="NZ_CP116942.1"/>
</dbReference>
<dbReference type="Gene3D" id="3.40.50.300">
    <property type="entry name" value="P-loop containing nucleotide triphosphate hydrolases"/>
    <property type="match status" value="2"/>
</dbReference>
<dbReference type="InterPro" id="IPR050534">
    <property type="entry name" value="Coronavir_polyprotein_1ab"/>
</dbReference>
<sequence length="822" mass="88800">MRCTTLKASAGRLGGLLAYYAGLAEDRSRPSGPGRGPVDYYLDPEEPPGRWWGHGQAAAGISGEVTGEDLRALLDGRHPVTGRPLGRRFGDSSARGFDATFSAPKSVSALWALSPDRFVRAEVLAAHDTAVTAALGWFEAHGAVTRRGRDGVDQVDTLGVTAAVFRQHTSRTVDPQLHTHAVIAAKVQDPTGRWLSLDARFLKGQQRTIGWIYDAALRAELTHRLGVTWEQTPDGPGDMTCIPEPVRDVLSQRSRQVQIKLDELIRRWSDEHDGTDPDPRTIAGLERAAAVSSRPAKTHGVDGTALHNTWTHQAATVGFDPTRLTTNALPGIPPHLEPGPSDEDLIGEALRRVAEESSTWLRADLARHLATLLPIGNGTPAGQVVARIDRLAARAETRCRHLAPERGEQMARRRDGRPVAEHVTDRRLTTDEVLSQELDLQRWAETHTHPTPSAATDPQEQAVEAMTGTAGLVVLVGPAGTGKTRTIAQAVDRLRAQGRPVIALAPSGKAADVLAGEAGCATDTVAGFLTRHSAGRPSRWPPGTTVILDEAGMTATDDLHHLATLSHRHRWRVIAVGDPAQLPAVGRGGVFAHWCATLDHHELTTPRRFDNSWEADASLALRAGDPRAVDAYEAHGRLRTAHPALIAREVAHVHQRHVDRGRTVAITTNSADMARAINSEIQRRLDPTGRHSRVGLADGTHVAVGDQIATRRNHPHLRTDQGQRVRNRHTWTVTTLGPTGGVTVAHPDRGTLTLPADYVQRHVELGWAVTGYGNQGDTVDVGLAVLEPGTTRNHAYVALTRGRTTNQAWIPDPTGTLDPADT</sequence>
<gene>
    <name evidence="2" type="primary">mobF</name>
    <name evidence="2" type="ORF">PO878_14760</name>
</gene>
<dbReference type="Pfam" id="PF08751">
    <property type="entry name" value="TrwC"/>
    <property type="match status" value="1"/>
</dbReference>
<dbReference type="NCBIfam" id="NF041492">
    <property type="entry name" value="MobF"/>
    <property type="match status" value="1"/>
</dbReference>
<dbReference type="Proteomes" id="UP001216390">
    <property type="component" value="Chromosome"/>
</dbReference>
<organism evidence="2 3">
    <name type="scientific">Iamia majanohamensis</name>
    <dbReference type="NCBI Taxonomy" id="467976"/>
    <lineage>
        <taxon>Bacteria</taxon>
        <taxon>Bacillati</taxon>
        <taxon>Actinomycetota</taxon>
        <taxon>Acidimicrobiia</taxon>
        <taxon>Acidimicrobiales</taxon>
        <taxon>Iamiaceae</taxon>
        <taxon>Iamia</taxon>
    </lineage>
</organism>
<dbReference type="EMBL" id="CP116942">
    <property type="protein sequence ID" value="WCO69246.1"/>
    <property type="molecule type" value="Genomic_DNA"/>
</dbReference>
<name>A0AAF0BT15_9ACTN</name>